<dbReference type="InterPro" id="IPR025110">
    <property type="entry name" value="AMP-bd_C"/>
</dbReference>
<dbReference type="InterPro" id="IPR042099">
    <property type="entry name" value="ANL_N_sf"/>
</dbReference>
<sequence>MIDPLLRIAAAAATVTGVGALGAYLDAKYHLRRDIETVLRYNRSDRIVARAKADGKLNVWYLFENMVEKYPDATCIWSRDGIYTFQQAHDIACQYGNYFLSIGVKRGQLVAFYLQNSPEFVMAWLGLWSIGCGPAMINYNLAGKGLIHCLNLSGAEFILVDTDPECTARINDQMDEIENEAKMQPIFLDDSLKAHISSLATIITDKNLARNMDGGFPAMLLYTSGTTGLPKGCAFTMDRMHTVVFQKHLCDKGGYDGDRWYICMPMYHGTASVCVMACILRGVGLASAKKFSVSNFWKDVHDSESTYFVYVGETARYLLAAPPSPLDRGHKVRCMYGNGLRPDVWEKFRERFGIPNIAEFFSSTEGLLALINYDSGPYQSSCVGHHGAIFRYLMHNVYIPVALDPETGDIYRDPKTGFAVRNSYSEGGEILVTIPNELAFQGYWKNPNATAKKFVRDVFKKGDLYYRTGDALRRTDDGHWHFLDRLGDTFRWKSENVSTAEVAVVLGEYPGVLEANVYGVSVPSHEGRAGCAALLIDPNHQTRFDFAGFARHARERLPKYAVPVFIRLVQASDHIHNHKQNKVPLRDEGIDPDKVGTKAANGRNDQFLWLLPQSDLYVEFGRREWDNLVSGQVKL</sequence>
<evidence type="ECO:0000256" key="2">
    <source>
        <dbReference type="ARBA" id="ARBA00004585"/>
    </source>
</evidence>
<dbReference type="InterPro" id="IPR000873">
    <property type="entry name" value="AMP-dep_synth/lig_dom"/>
</dbReference>
<evidence type="ECO:0000313" key="23">
    <source>
        <dbReference type="Proteomes" id="UP000242814"/>
    </source>
</evidence>
<keyword evidence="10" id="KW-0547">Nucleotide-binding</keyword>
<evidence type="ECO:0000256" key="8">
    <source>
        <dbReference type="ARBA" id="ARBA00022677"/>
    </source>
</evidence>
<keyword evidence="14" id="KW-0472">Membrane</keyword>
<evidence type="ECO:0000259" key="20">
    <source>
        <dbReference type="Pfam" id="PF00501"/>
    </source>
</evidence>
<dbReference type="GO" id="GO:0005778">
    <property type="term" value="C:peroxisomal membrane"/>
    <property type="evidence" value="ECO:0007669"/>
    <property type="project" value="UniProtKB-SubCell"/>
</dbReference>
<comment type="similarity">
    <text evidence="4">Belongs to the ATP-dependent AMP-binding enzyme family.</text>
</comment>
<evidence type="ECO:0000256" key="1">
    <source>
        <dbReference type="ARBA" id="ARBA00004502"/>
    </source>
</evidence>
<feature type="domain" description="AMP-binding enzyme C-terminal" evidence="21">
    <location>
        <begin position="501"/>
        <end position="578"/>
    </location>
</feature>
<dbReference type="EMBL" id="LZYO01000002">
    <property type="protein sequence ID" value="ODH45414.1"/>
    <property type="molecule type" value="Genomic_DNA"/>
</dbReference>
<dbReference type="PROSITE" id="PS00455">
    <property type="entry name" value="AMP_BINDING"/>
    <property type="match status" value="1"/>
</dbReference>
<dbReference type="PANTHER" id="PTHR43107:SF6">
    <property type="entry name" value="ACYL-COA SYNTHETASE FAMILY PROTEIN (CEFD1), PUTATIVE (AFU_ORTHOLOGUE AFUA_6G03630)-RELATED"/>
    <property type="match status" value="1"/>
</dbReference>
<evidence type="ECO:0000256" key="9">
    <source>
        <dbReference type="ARBA" id="ARBA00022692"/>
    </source>
</evidence>
<evidence type="ECO:0000256" key="6">
    <source>
        <dbReference type="ARBA" id="ARBA00022475"/>
    </source>
</evidence>
<dbReference type="Pfam" id="PF00501">
    <property type="entry name" value="AMP-binding"/>
    <property type="match status" value="1"/>
</dbReference>
<evidence type="ECO:0000256" key="11">
    <source>
        <dbReference type="ARBA" id="ARBA00022840"/>
    </source>
</evidence>
<evidence type="ECO:0000256" key="3">
    <source>
        <dbReference type="ARBA" id="ARBA00004651"/>
    </source>
</evidence>
<dbReference type="GO" id="GO:0004467">
    <property type="term" value="F:long-chain fatty acid-CoA ligase activity"/>
    <property type="evidence" value="ECO:0007669"/>
    <property type="project" value="TreeGrafter"/>
</dbReference>
<dbReference type="Gene3D" id="3.30.300.30">
    <property type="match status" value="1"/>
</dbReference>
<dbReference type="InterPro" id="IPR020845">
    <property type="entry name" value="AMP-binding_CS"/>
</dbReference>
<dbReference type="GO" id="GO:0005524">
    <property type="term" value="F:ATP binding"/>
    <property type="evidence" value="ECO:0007669"/>
    <property type="project" value="UniProtKB-KW"/>
</dbReference>
<evidence type="ECO:0000256" key="16">
    <source>
        <dbReference type="ARBA" id="ARBA00051585"/>
    </source>
</evidence>
<evidence type="ECO:0000259" key="21">
    <source>
        <dbReference type="Pfam" id="PF13193"/>
    </source>
</evidence>
<accession>A0A1D2JQN8</accession>
<keyword evidence="11" id="KW-0067">ATP-binding</keyword>
<keyword evidence="7" id="KW-0436">Ligase</keyword>
<name>A0A1D2JQN8_PARBR</name>
<keyword evidence="12" id="KW-1133">Transmembrane helix</keyword>
<keyword evidence="15" id="KW-0576">Peroxisome</keyword>
<reference evidence="22 23" key="1">
    <citation type="submission" date="2016-06" db="EMBL/GenBank/DDBJ databases">
        <authorList>
            <person name="Kjaerup R.B."/>
            <person name="Dalgaard T.S."/>
            <person name="Juul-Madsen H.R."/>
        </authorList>
    </citation>
    <scope>NUCLEOTIDE SEQUENCE [LARGE SCALE GENOMIC DNA]</scope>
    <source>
        <strain evidence="22 23">Pb300</strain>
    </source>
</reference>
<keyword evidence="13" id="KW-0445">Lipid transport</keyword>
<dbReference type="Gene3D" id="3.40.50.12780">
    <property type="entry name" value="N-terminal domain of ligase-like"/>
    <property type="match status" value="1"/>
</dbReference>
<dbReference type="PANTHER" id="PTHR43107">
    <property type="entry name" value="LONG-CHAIN FATTY ACID TRANSPORT PROTEIN"/>
    <property type="match status" value="1"/>
</dbReference>
<dbReference type="InterPro" id="IPR045851">
    <property type="entry name" value="AMP-bd_C_sf"/>
</dbReference>
<dbReference type="FunFam" id="3.40.50.12780:FF:000019">
    <property type="entry name" value="Long-chain fatty acid transporter"/>
    <property type="match status" value="1"/>
</dbReference>
<protein>
    <recommendedName>
        <fullName evidence="18">Very long-chain fatty acid transport protein</fullName>
    </recommendedName>
    <alternativeName>
        <fullName evidence="19">Very-long-chain acyl-CoA synthetase</fullName>
    </alternativeName>
</protein>
<evidence type="ECO:0000313" key="22">
    <source>
        <dbReference type="EMBL" id="ODH45414.1"/>
    </source>
</evidence>
<dbReference type="GO" id="GO:0005811">
    <property type="term" value="C:lipid droplet"/>
    <property type="evidence" value="ECO:0007669"/>
    <property type="project" value="UniProtKB-SubCell"/>
</dbReference>
<dbReference type="OrthoDB" id="196650at2759"/>
<dbReference type="AlphaFoldDB" id="A0A1D2JQN8"/>
<comment type="function">
    <text evidence="17">Acyl-CoA synthetase required for both the import of long chain fatty acids (LCFAs) (C14-C18) and the activation very long chain fatty acids (VLCFAs) (C20-C26) by esterification of the fatty acids into metabolically active CoA-thioesters for subsequent degradation or incorporation into phospholipids. The transport and fatty acyl-CoA synthetase activities are genetically separable and are thus independent activities. Esterifies VLCFAs in the peroxisome matrix. The VLCFAs are actively transported into peroxisomes by a PXA1-PXA2 heterodimeric transporter in the peroxisomal membrane.</text>
</comment>
<dbReference type="Proteomes" id="UP000242814">
    <property type="component" value="Unassembled WGS sequence"/>
</dbReference>
<dbReference type="Pfam" id="PF13193">
    <property type="entry name" value="AMP-binding_C"/>
    <property type="match status" value="1"/>
</dbReference>
<keyword evidence="8" id="KW-0551">Lipid droplet</keyword>
<dbReference type="GO" id="GO:0044539">
    <property type="term" value="P:long-chain fatty acid import into cell"/>
    <property type="evidence" value="ECO:0007669"/>
    <property type="project" value="TreeGrafter"/>
</dbReference>
<comment type="subcellular location">
    <subcellularLocation>
        <location evidence="3">Cell membrane</location>
        <topology evidence="3">Multi-pass membrane protein</topology>
    </subcellularLocation>
    <subcellularLocation>
        <location evidence="1">Lipid droplet</location>
    </subcellularLocation>
    <subcellularLocation>
        <location evidence="2">Peroxisome membrane</location>
        <topology evidence="2">Multi-pass membrane protein</topology>
    </subcellularLocation>
</comment>
<dbReference type="VEuPathDB" id="FungiDB:PABG_04327"/>
<gene>
    <name evidence="22" type="ORF">ACO22_00139</name>
</gene>
<comment type="catalytic activity">
    <reaction evidence="16">
        <text>a very long-chain fatty acid + ATP + CoA = a very long-chain fatty acyl-CoA + AMP + diphosphate</text>
        <dbReference type="Rhea" id="RHEA:54536"/>
        <dbReference type="ChEBI" id="CHEBI:30616"/>
        <dbReference type="ChEBI" id="CHEBI:33019"/>
        <dbReference type="ChEBI" id="CHEBI:57287"/>
        <dbReference type="ChEBI" id="CHEBI:58950"/>
        <dbReference type="ChEBI" id="CHEBI:138261"/>
        <dbReference type="ChEBI" id="CHEBI:456215"/>
    </reaction>
</comment>
<organism evidence="22 23">
    <name type="scientific">Paracoccidioides brasiliensis</name>
    <dbReference type="NCBI Taxonomy" id="121759"/>
    <lineage>
        <taxon>Eukaryota</taxon>
        <taxon>Fungi</taxon>
        <taxon>Dikarya</taxon>
        <taxon>Ascomycota</taxon>
        <taxon>Pezizomycotina</taxon>
        <taxon>Eurotiomycetes</taxon>
        <taxon>Eurotiomycetidae</taxon>
        <taxon>Onygenales</taxon>
        <taxon>Ajellomycetaceae</taxon>
        <taxon>Paracoccidioides</taxon>
    </lineage>
</organism>
<dbReference type="GO" id="GO:0005324">
    <property type="term" value="F:long-chain fatty acid transmembrane transporter activity"/>
    <property type="evidence" value="ECO:0007669"/>
    <property type="project" value="TreeGrafter"/>
</dbReference>
<evidence type="ECO:0000256" key="15">
    <source>
        <dbReference type="ARBA" id="ARBA00023140"/>
    </source>
</evidence>
<evidence type="ECO:0000256" key="12">
    <source>
        <dbReference type="ARBA" id="ARBA00022989"/>
    </source>
</evidence>
<evidence type="ECO:0000256" key="18">
    <source>
        <dbReference type="ARBA" id="ARBA00068795"/>
    </source>
</evidence>
<evidence type="ECO:0000256" key="19">
    <source>
        <dbReference type="ARBA" id="ARBA00078285"/>
    </source>
</evidence>
<evidence type="ECO:0000256" key="14">
    <source>
        <dbReference type="ARBA" id="ARBA00023136"/>
    </source>
</evidence>
<dbReference type="SUPFAM" id="SSF56801">
    <property type="entry name" value="Acetyl-CoA synthetase-like"/>
    <property type="match status" value="1"/>
</dbReference>
<evidence type="ECO:0000256" key="10">
    <source>
        <dbReference type="ARBA" id="ARBA00022741"/>
    </source>
</evidence>
<dbReference type="GO" id="GO:0009898">
    <property type="term" value="C:cytoplasmic side of plasma membrane"/>
    <property type="evidence" value="ECO:0007669"/>
    <property type="project" value="TreeGrafter"/>
</dbReference>
<evidence type="ECO:0000256" key="7">
    <source>
        <dbReference type="ARBA" id="ARBA00022598"/>
    </source>
</evidence>
<evidence type="ECO:0000256" key="5">
    <source>
        <dbReference type="ARBA" id="ARBA00022448"/>
    </source>
</evidence>
<keyword evidence="9" id="KW-0812">Transmembrane</keyword>
<dbReference type="VEuPathDB" id="FungiDB:PADG_04714"/>
<dbReference type="FunFam" id="3.30.300.30:FF:000002">
    <property type="entry name" value="Long-chain fatty acid transport protein 1"/>
    <property type="match status" value="1"/>
</dbReference>
<keyword evidence="5" id="KW-0813">Transport</keyword>
<feature type="domain" description="AMP-dependent synthetase/ligase" evidence="20">
    <location>
        <begin position="63"/>
        <end position="444"/>
    </location>
</feature>
<proteinExistence type="inferred from homology"/>
<evidence type="ECO:0000256" key="13">
    <source>
        <dbReference type="ARBA" id="ARBA00023055"/>
    </source>
</evidence>
<evidence type="ECO:0000256" key="17">
    <source>
        <dbReference type="ARBA" id="ARBA00060276"/>
    </source>
</evidence>
<comment type="caution">
    <text evidence="22">The sequence shown here is derived from an EMBL/GenBank/DDBJ whole genome shotgun (WGS) entry which is preliminary data.</text>
</comment>
<keyword evidence="6" id="KW-1003">Cell membrane</keyword>
<evidence type="ECO:0000256" key="4">
    <source>
        <dbReference type="ARBA" id="ARBA00006432"/>
    </source>
</evidence>